<dbReference type="Gene3D" id="3.20.20.60">
    <property type="entry name" value="Phosphoenolpyruvate-binding domains"/>
    <property type="match status" value="1"/>
</dbReference>
<dbReference type="EMBL" id="BNBO01000001">
    <property type="protein sequence ID" value="GHH59712.1"/>
    <property type="molecule type" value="Genomic_DNA"/>
</dbReference>
<dbReference type="SUPFAM" id="SSF51621">
    <property type="entry name" value="Phosphoenolpyruvate/pyruvate domain"/>
    <property type="match status" value="1"/>
</dbReference>
<dbReference type="Pfam" id="PF02896">
    <property type="entry name" value="PEP-utilizers_C"/>
    <property type="match status" value="1"/>
</dbReference>
<evidence type="ECO:0000259" key="5">
    <source>
        <dbReference type="Pfam" id="PF02896"/>
    </source>
</evidence>
<dbReference type="GeneID" id="95350879"/>
<dbReference type="InterPro" id="IPR015813">
    <property type="entry name" value="Pyrv/PenolPyrv_kinase-like_dom"/>
</dbReference>
<organism evidence="6 7">
    <name type="scientific">Kitasatospora indigofera</name>
    <dbReference type="NCBI Taxonomy" id="67307"/>
    <lineage>
        <taxon>Bacteria</taxon>
        <taxon>Bacillati</taxon>
        <taxon>Actinomycetota</taxon>
        <taxon>Actinomycetes</taxon>
        <taxon>Kitasatosporales</taxon>
        <taxon>Streptomycetaceae</taxon>
        <taxon>Kitasatospora</taxon>
    </lineage>
</organism>
<feature type="region of interest" description="Disordered" evidence="4">
    <location>
        <begin position="85"/>
        <end position="132"/>
    </location>
</feature>
<keyword evidence="7" id="KW-1185">Reference proteome</keyword>
<dbReference type="InterPro" id="IPR006319">
    <property type="entry name" value="PEP_synth"/>
</dbReference>
<dbReference type="AlphaFoldDB" id="A0A919FBA3"/>
<evidence type="ECO:0000313" key="7">
    <source>
        <dbReference type="Proteomes" id="UP000617734"/>
    </source>
</evidence>
<dbReference type="Proteomes" id="UP000617734">
    <property type="component" value="Unassembled WGS sequence"/>
</dbReference>
<proteinExistence type="inferred from homology"/>
<dbReference type="RefSeq" id="WP_373311037.1">
    <property type="nucleotide sequence ID" value="NZ_BNBO01000001.1"/>
</dbReference>
<evidence type="ECO:0000256" key="4">
    <source>
        <dbReference type="SAM" id="MobiDB-lite"/>
    </source>
</evidence>
<comment type="caution">
    <text evidence="6">The sequence shown here is derived from an EMBL/GenBank/DDBJ whole genome shotgun (WGS) entry which is preliminary data.</text>
</comment>
<protein>
    <recommendedName>
        <fullName evidence="5">PEP-utilising enzyme C-terminal domain-containing protein</fullName>
    </recommendedName>
</protein>
<keyword evidence="3" id="KW-0067">ATP-binding</keyword>
<dbReference type="GO" id="GO:0005524">
    <property type="term" value="F:ATP binding"/>
    <property type="evidence" value="ECO:0007669"/>
    <property type="project" value="UniProtKB-KW"/>
</dbReference>
<dbReference type="InterPro" id="IPR040442">
    <property type="entry name" value="Pyrv_kinase-like_dom_sf"/>
</dbReference>
<dbReference type="PRINTS" id="PR01736">
    <property type="entry name" value="PHPHTRNFRASE"/>
</dbReference>
<name>A0A919FBA3_9ACTN</name>
<reference evidence="6" key="1">
    <citation type="journal article" date="2014" name="Int. J. Syst. Evol. Microbiol.">
        <title>Complete genome sequence of Corynebacterium casei LMG S-19264T (=DSM 44701T), isolated from a smear-ripened cheese.</title>
        <authorList>
            <consortium name="US DOE Joint Genome Institute (JGI-PGF)"/>
            <person name="Walter F."/>
            <person name="Albersmeier A."/>
            <person name="Kalinowski J."/>
            <person name="Ruckert C."/>
        </authorList>
    </citation>
    <scope>NUCLEOTIDE SEQUENCE</scope>
    <source>
        <strain evidence="6">JCM 4646</strain>
    </source>
</reference>
<dbReference type="InterPro" id="IPR000121">
    <property type="entry name" value="PEP_util_C"/>
</dbReference>
<evidence type="ECO:0000256" key="1">
    <source>
        <dbReference type="ARBA" id="ARBA00007837"/>
    </source>
</evidence>
<evidence type="ECO:0000313" key="6">
    <source>
        <dbReference type="EMBL" id="GHH59712.1"/>
    </source>
</evidence>
<reference evidence="6" key="2">
    <citation type="submission" date="2020-09" db="EMBL/GenBank/DDBJ databases">
        <authorList>
            <person name="Sun Q."/>
            <person name="Ohkuma M."/>
        </authorList>
    </citation>
    <scope>NUCLEOTIDE SEQUENCE</scope>
    <source>
        <strain evidence="6">JCM 4646</strain>
    </source>
</reference>
<keyword evidence="2" id="KW-0547">Nucleotide-binding</keyword>
<feature type="domain" description="PEP-utilising enzyme C-terminal" evidence="5">
    <location>
        <begin position="6"/>
        <end position="97"/>
    </location>
</feature>
<dbReference type="GO" id="GO:0008986">
    <property type="term" value="F:pyruvate, water dikinase activity"/>
    <property type="evidence" value="ECO:0007669"/>
    <property type="project" value="InterPro"/>
</dbReference>
<evidence type="ECO:0000256" key="3">
    <source>
        <dbReference type="ARBA" id="ARBA00022840"/>
    </source>
</evidence>
<accession>A0A919FBA3</accession>
<comment type="similarity">
    <text evidence="1">Belongs to the PEP-utilizing enzyme family.</text>
</comment>
<dbReference type="PANTHER" id="PTHR43030:SF1">
    <property type="entry name" value="PHOSPHOENOLPYRUVATE SYNTHASE"/>
    <property type="match status" value="1"/>
</dbReference>
<dbReference type="PANTHER" id="PTHR43030">
    <property type="entry name" value="PHOSPHOENOLPYRUVATE SYNTHASE"/>
    <property type="match status" value="1"/>
</dbReference>
<gene>
    <name evidence="6" type="ORF">GCM10018781_03410</name>
</gene>
<evidence type="ECO:0000256" key="2">
    <source>
        <dbReference type="ARBA" id="ARBA00022741"/>
    </source>
</evidence>
<sequence length="160" mass="17153">MTRGRNGLRVYVMAEIPADILLAEQFAERFDGFSIDSNDLTRLTPGVDRDSDLPAHLFDERNPAVTRSIEALVATAHAAGRTVGLCGQRPGNDPEAARSGRRGRCRVTSPGTALRPLQVSGPPLGRRTGSRCLSAGHLPARYARGCSTRRSVSSSAQSRV</sequence>